<proteinExistence type="predicted"/>
<feature type="domain" description="Response regulatory" evidence="8">
    <location>
        <begin position="1236"/>
        <end position="1351"/>
    </location>
</feature>
<dbReference type="Pfam" id="PF00512">
    <property type="entry name" value="HisKA"/>
    <property type="match status" value="1"/>
</dbReference>
<dbReference type="InterPro" id="IPR035965">
    <property type="entry name" value="PAS-like_dom_sf"/>
</dbReference>
<evidence type="ECO:0000256" key="1">
    <source>
        <dbReference type="ARBA" id="ARBA00000085"/>
    </source>
</evidence>
<dbReference type="PRINTS" id="PR00996">
    <property type="entry name" value="CHERMTFRASE"/>
</dbReference>
<dbReference type="PROSITE" id="PS50123">
    <property type="entry name" value="CHER"/>
    <property type="match status" value="1"/>
</dbReference>
<keyword evidence="3 4" id="KW-0145">Chemotaxis</keyword>
<dbReference type="Gene3D" id="3.40.50.180">
    <property type="entry name" value="Methylesterase CheB, C-terminal domain"/>
    <property type="match status" value="1"/>
</dbReference>
<comment type="caution">
    <text evidence="13">The sequence shown here is derived from an EMBL/GenBank/DDBJ whole genome shotgun (WGS) entry which is preliminary data.</text>
</comment>
<gene>
    <name evidence="13" type="ORF">J2739_000577</name>
</gene>
<dbReference type="InterPro" id="IPR022642">
    <property type="entry name" value="CheR_C"/>
</dbReference>
<feature type="domain" description="CheB-type methylesterase" evidence="11">
    <location>
        <begin position="1"/>
        <end position="179"/>
    </location>
</feature>
<dbReference type="InterPro" id="IPR000673">
    <property type="entry name" value="Sig_transdc_resp-reg_Me-estase"/>
</dbReference>
<dbReference type="Pfam" id="PF02518">
    <property type="entry name" value="HATPase_c"/>
    <property type="match status" value="1"/>
</dbReference>
<keyword evidence="4 13" id="KW-0378">Hydrolase</keyword>
<feature type="domain" description="CheR-type methyltransferase" evidence="12">
    <location>
        <begin position="203"/>
        <end position="454"/>
    </location>
</feature>
<evidence type="ECO:0000256" key="6">
    <source>
        <dbReference type="SAM" id="Coils"/>
    </source>
</evidence>
<dbReference type="Gene3D" id="3.40.50.150">
    <property type="entry name" value="Vaccinia Virus protein VP39"/>
    <property type="match status" value="1"/>
</dbReference>
<dbReference type="SUPFAM" id="SSF53335">
    <property type="entry name" value="S-adenosyl-L-methionine-dependent methyltransferases"/>
    <property type="match status" value="1"/>
</dbReference>
<feature type="active site" evidence="4">
    <location>
        <position position="7"/>
    </location>
</feature>
<dbReference type="SUPFAM" id="SSF52172">
    <property type="entry name" value="CheY-like"/>
    <property type="match status" value="1"/>
</dbReference>
<dbReference type="RefSeq" id="WP_309898318.1">
    <property type="nucleotide sequence ID" value="NZ_JAVDRF010000001.1"/>
</dbReference>
<evidence type="ECO:0000259" key="12">
    <source>
        <dbReference type="PROSITE" id="PS50123"/>
    </source>
</evidence>
<dbReference type="InterPro" id="IPR001789">
    <property type="entry name" value="Sig_transdc_resp-reg_receiver"/>
</dbReference>
<keyword evidence="13" id="KW-0489">Methyltransferase</keyword>
<evidence type="ECO:0000256" key="3">
    <source>
        <dbReference type="ARBA" id="ARBA00022500"/>
    </source>
</evidence>
<dbReference type="SUPFAM" id="SSF52738">
    <property type="entry name" value="Methylesterase CheB, C-terminal domain"/>
    <property type="match status" value="1"/>
</dbReference>
<dbReference type="GO" id="GO:0008983">
    <property type="term" value="F:protein-glutamate O-methyltransferase activity"/>
    <property type="evidence" value="ECO:0007669"/>
    <property type="project" value="UniProtKB-EC"/>
</dbReference>
<comment type="catalytic activity">
    <reaction evidence="1">
        <text>ATP + protein L-histidine = ADP + protein N-phospho-L-histidine.</text>
        <dbReference type="EC" id="2.7.13.3"/>
    </reaction>
</comment>
<keyword evidence="5" id="KW-0597">Phosphoprotein</keyword>
<dbReference type="InterPro" id="IPR022641">
    <property type="entry name" value="CheR_N"/>
</dbReference>
<dbReference type="EMBL" id="JAVDRF010000001">
    <property type="protein sequence ID" value="MDR6534817.1"/>
    <property type="molecule type" value="Genomic_DNA"/>
</dbReference>
<dbReference type="GO" id="GO:0032259">
    <property type="term" value="P:methylation"/>
    <property type="evidence" value="ECO:0007669"/>
    <property type="project" value="UniProtKB-KW"/>
</dbReference>
<dbReference type="Pfam" id="PF00072">
    <property type="entry name" value="Response_reg"/>
    <property type="match status" value="1"/>
</dbReference>
<dbReference type="Pfam" id="PF01739">
    <property type="entry name" value="CheR"/>
    <property type="match status" value="1"/>
</dbReference>
<evidence type="ECO:0000259" key="7">
    <source>
        <dbReference type="PROSITE" id="PS50109"/>
    </source>
</evidence>
<dbReference type="GO" id="GO:0008984">
    <property type="term" value="F:protein-glutamate methylesterase activity"/>
    <property type="evidence" value="ECO:0007669"/>
    <property type="project" value="UniProtKB-EC"/>
</dbReference>
<dbReference type="InterPro" id="IPR011006">
    <property type="entry name" value="CheY-like_superfamily"/>
</dbReference>
<dbReference type="SMART" id="SM00448">
    <property type="entry name" value="REC"/>
    <property type="match status" value="1"/>
</dbReference>
<evidence type="ECO:0000313" key="13">
    <source>
        <dbReference type="EMBL" id="MDR6534817.1"/>
    </source>
</evidence>
<dbReference type="Proteomes" id="UP001184230">
    <property type="component" value="Unassembled WGS sequence"/>
</dbReference>
<evidence type="ECO:0000259" key="9">
    <source>
        <dbReference type="PROSITE" id="PS50112"/>
    </source>
</evidence>
<evidence type="ECO:0000256" key="4">
    <source>
        <dbReference type="PROSITE-ProRule" id="PRU00050"/>
    </source>
</evidence>
<dbReference type="SMART" id="SM00138">
    <property type="entry name" value="MeTrc"/>
    <property type="match status" value="1"/>
</dbReference>
<protein>
    <recommendedName>
        <fullName evidence="2">histidine kinase</fullName>
        <ecNumber evidence="2">2.7.13.3</ecNumber>
    </recommendedName>
</protein>
<dbReference type="PROSITE" id="PS50112">
    <property type="entry name" value="PAS"/>
    <property type="match status" value="1"/>
</dbReference>
<dbReference type="SUPFAM" id="SSF47384">
    <property type="entry name" value="Homodimeric domain of signal transducing histidine kinase"/>
    <property type="match status" value="1"/>
</dbReference>
<feature type="active site" evidence="4">
    <location>
        <position position="126"/>
    </location>
</feature>
<evidence type="ECO:0000259" key="8">
    <source>
        <dbReference type="PROSITE" id="PS50110"/>
    </source>
</evidence>
<dbReference type="CDD" id="cd17580">
    <property type="entry name" value="REC_2_DhkD-like"/>
    <property type="match status" value="1"/>
</dbReference>
<dbReference type="SMART" id="SM00091">
    <property type="entry name" value="PAS"/>
    <property type="match status" value="3"/>
</dbReference>
<evidence type="ECO:0000256" key="2">
    <source>
        <dbReference type="ARBA" id="ARBA00012438"/>
    </source>
</evidence>
<dbReference type="Gene3D" id="3.30.450.20">
    <property type="entry name" value="PAS domain"/>
    <property type="match status" value="2"/>
</dbReference>
<feature type="domain" description="PAS" evidence="9">
    <location>
        <begin position="847"/>
        <end position="904"/>
    </location>
</feature>
<feature type="modified residue" description="4-aspartylphosphate" evidence="5">
    <location>
        <position position="1285"/>
    </location>
</feature>
<dbReference type="InterPro" id="IPR003594">
    <property type="entry name" value="HATPase_dom"/>
</dbReference>
<dbReference type="CDD" id="cd00082">
    <property type="entry name" value="HisKA"/>
    <property type="match status" value="1"/>
</dbReference>
<dbReference type="NCBIfam" id="TIGR00229">
    <property type="entry name" value="sensory_box"/>
    <property type="match status" value="1"/>
</dbReference>
<dbReference type="InterPro" id="IPR000014">
    <property type="entry name" value="PAS"/>
</dbReference>
<dbReference type="Gene3D" id="1.10.287.130">
    <property type="match status" value="1"/>
</dbReference>
<dbReference type="PANTHER" id="PTHR24422:SF27">
    <property type="entry name" value="PROTEIN-GLUTAMATE O-METHYLTRANSFERASE"/>
    <property type="match status" value="1"/>
</dbReference>
<dbReference type="InterPro" id="IPR029063">
    <property type="entry name" value="SAM-dependent_MTases_sf"/>
</dbReference>
<reference evidence="13 14" key="1">
    <citation type="submission" date="2023-07" db="EMBL/GenBank/DDBJ databases">
        <title>Sorghum-associated microbial communities from plants grown in Nebraska, USA.</title>
        <authorList>
            <person name="Schachtman D."/>
        </authorList>
    </citation>
    <scope>NUCLEOTIDE SEQUENCE [LARGE SCALE GENOMIC DNA]</scope>
    <source>
        <strain evidence="13 14">DS1781</strain>
    </source>
</reference>
<dbReference type="CDD" id="cd02440">
    <property type="entry name" value="AdoMet_MTases"/>
    <property type="match status" value="1"/>
</dbReference>
<feature type="domain" description="PAC" evidence="10">
    <location>
        <begin position="796"/>
        <end position="846"/>
    </location>
</feature>
<evidence type="ECO:0000313" key="14">
    <source>
        <dbReference type="Proteomes" id="UP001184230"/>
    </source>
</evidence>
<evidence type="ECO:0000259" key="11">
    <source>
        <dbReference type="PROSITE" id="PS50122"/>
    </source>
</evidence>
<dbReference type="SUPFAM" id="SSF47757">
    <property type="entry name" value="Chemotaxis receptor methyltransferase CheR, N-terminal domain"/>
    <property type="match status" value="1"/>
</dbReference>
<dbReference type="Gene3D" id="3.40.50.2300">
    <property type="match status" value="1"/>
</dbReference>
<dbReference type="CDD" id="cd00130">
    <property type="entry name" value="PAS"/>
    <property type="match status" value="1"/>
</dbReference>
<dbReference type="InterPro" id="IPR005467">
    <property type="entry name" value="His_kinase_dom"/>
</dbReference>
<organism evidence="13 14">
    <name type="scientific">Variovorax soli</name>
    <dbReference type="NCBI Taxonomy" id="376815"/>
    <lineage>
        <taxon>Bacteria</taxon>
        <taxon>Pseudomonadati</taxon>
        <taxon>Pseudomonadota</taxon>
        <taxon>Betaproteobacteria</taxon>
        <taxon>Burkholderiales</taxon>
        <taxon>Comamonadaceae</taxon>
        <taxon>Variovorax</taxon>
    </lineage>
</organism>
<dbReference type="InterPro" id="IPR050903">
    <property type="entry name" value="Bact_Chemotaxis_MeTrfase"/>
</dbReference>
<dbReference type="PANTHER" id="PTHR24422">
    <property type="entry name" value="CHEMOTAXIS PROTEIN METHYLTRANSFERASE"/>
    <property type="match status" value="1"/>
</dbReference>
<dbReference type="InterPro" id="IPR036890">
    <property type="entry name" value="HATPase_C_sf"/>
</dbReference>
<dbReference type="PROSITE" id="PS50122">
    <property type="entry name" value="CHEB"/>
    <property type="match status" value="1"/>
</dbReference>
<dbReference type="CDD" id="cd16434">
    <property type="entry name" value="CheB-CheR_fusion"/>
    <property type="match status" value="1"/>
</dbReference>
<name>A0ABU1N934_9BURK</name>
<dbReference type="PROSITE" id="PS50113">
    <property type="entry name" value="PAC"/>
    <property type="match status" value="1"/>
</dbReference>
<dbReference type="PROSITE" id="PS50110">
    <property type="entry name" value="RESPONSE_REGULATORY"/>
    <property type="match status" value="1"/>
</dbReference>
<dbReference type="Pfam" id="PF03705">
    <property type="entry name" value="CheR_N"/>
    <property type="match status" value="1"/>
</dbReference>
<dbReference type="Pfam" id="PF01339">
    <property type="entry name" value="CheB_methylest"/>
    <property type="match status" value="1"/>
</dbReference>
<dbReference type="InterPro" id="IPR000780">
    <property type="entry name" value="CheR_MeTrfase"/>
</dbReference>
<dbReference type="EC" id="2.7.13.3" evidence="2"/>
<dbReference type="InterPro" id="IPR035909">
    <property type="entry name" value="CheB_C"/>
</dbReference>
<dbReference type="SMART" id="SM00387">
    <property type="entry name" value="HATPase_c"/>
    <property type="match status" value="1"/>
</dbReference>
<keyword evidence="6" id="KW-0175">Coiled coil</keyword>
<dbReference type="InterPro" id="IPR000700">
    <property type="entry name" value="PAS-assoc_C"/>
</dbReference>
<dbReference type="Pfam" id="PF13426">
    <property type="entry name" value="PAS_9"/>
    <property type="match status" value="1"/>
</dbReference>
<dbReference type="Pfam" id="PF13596">
    <property type="entry name" value="PAS_10"/>
    <property type="match status" value="1"/>
</dbReference>
<dbReference type="SMART" id="SM00388">
    <property type="entry name" value="HisKA"/>
    <property type="match status" value="1"/>
</dbReference>
<evidence type="ECO:0000259" key="10">
    <source>
        <dbReference type="PROSITE" id="PS50113"/>
    </source>
</evidence>
<dbReference type="SUPFAM" id="SSF55874">
    <property type="entry name" value="ATPase domain of HSP90 chaperone/DNA topoisomerase II/histidine kinase"/>
    <property type="match status" value="1"/>
</dbReference>
<dbReference type="Gene3D" id="3.30.565.10">
    <property type="entry name" value="Histidine kinase-like ATPase, C-terminal domain"/>
    <property type="match status" value="1"/>
</dbReference>
<keyword evidence="13" id="KW-0808">Transferase</keyword>
<dbReference type="SUPFAM" id="SSF55785">
    <property type="entry name" value="PYP-like sensor domain (PAS domain)"/>
    <property type="match status" value="2"/>
</dbReference>
<evidence type="ECO:0000256" key="5">
    <source>
        <dbReference type="PROSITE-ProRule" id="PRU00169"/>
    </source>
</evidence>
<feature type="domain" description="Histidine kinase" evidence="7">
    <location>
        <begin position="997"/>
        <end position="1216"/>
    </location>
</feature>
<feature type="active site" evidence="4">
    <location>
        <position position="34"/>
    </location>
</feature>
<feature type="coiled-coil region" evidence="6">
    <location>
        <begin position="646"/>
        <end position="715"/>
    </location>
</feature>
<accession>A0ABU1N934</accession>
<dbReference type="InterPro" id="IPR036097">
    <property type="entry name" value="HisK_dim/P_sf"/>
</dbReference>
<sequence>MVGIGASAGGLEALLRFFEQMPAQAGMAFVAILHLSPSHESSAAEILQRATRMPVTQVIRDTPIEADHVYVIPPGLDLRMNDGQLRPTPRERGKGPHVAIDVFFRTMALVHGERAVCIVMSGTGSDGAVGLTKVKEQGGVTMAQSPDDAAHDGMPRAAIATGMVDFVLPAVDMGQRLIEIWSNAQRIRLPDAHKISPYIEEPEAPVSADLAEKALQEVMSLLRSYTRHDFRHYKRATVLRRIERRLQVNRLADLPAYRDYLRAHAEEAVPLLQDMLISVTNFFRDRDAFEALEREALPKLIAAKEPGDQVRAWVAGCATGEEAYSLSMLLREQADAQSKKLDIQLFATDIDERAIMTARKGIYAAGIVEDVTPSRMRQFFVQEQDQFRVSTLVREPVLFAVHNLLRDPPFSRLDLICCRNLLIYLDRAAQAHVLEMFRIALKPGGLLFLGTSESPDAVGSLFTPVDKKHRIYRVNPELPASRHMPLIGEASLDDLRKLPGQPRTSSKRAERPGFAELHQRALEQFSPPSVLIDGEHNVLHLSNGVGRFLERGSGTPSDNLLNNVRPDLRLELRTALFKASQTARSVETRVRQRQNDGRQVFLNITVRPLQQEEGSPPLTLVVFDEVEESMRPSDGEAPDAARAQLISQLESEIRELKLHLQDTIEGSEASTEELKASNEELQAINEELRSATEELETSKEELQSMNEELVTVNFELKTKVEERGHINDDLQNLIASSEIATVFVDRGMRIKRYTPHASNLFNLIPSDLGRSLFDITSRLDYPELAEDAASAFKDLRASERHVSSADGRHFLARILPYRTAEDKIEGAILNFFDITALRAAEAQVRAGEERLKVVAATTRDFAIITIDEQGAIATWNAGAQRIFGYAESEMLGRPIASIFTPEDQANGIPEQEMRIAAETGRAEDERWHLRKDGTRFFCSGVMTSLDASVGGGFAKIARDMTGTKRQELAQEHRLFKEKRASLNAQTANELKDKFLAVMSHELKQPLNLIQMNAELLTRLPAAAEHAAVLQIGDTIKRAVSSQTRIINDLLDLSRIRTGKLQLNRVVVELGELVQSLTGAATRETPGKKIAVEVHCDPGVRCHGDRVRVEQIIWNLLSNAVKFTPDGGSITVNVSQDDGFAKITVADSGCGIAPEFLPHVFGMFSQAGGEAAPANGGLGIGLALVQELTHAHGGRVEVTSPGLGKGSEFSVWLPLDGSAAEAERDRVPAEVNFKGLRVLAVDDYSEGLLPFAEVLRMEGAVVDIAVSATKALEMLDTKAYDLLISDLGMPEMDGYQFIAEVRRRPATRELPAIAMSGFGRRADARRALEAGFDAHVPKPAAVEDLKAAIGRL</sequence>
<keyword evidence="14" id="KW-1185">Reference proteome</keyword>
<dbReference type="PROSITE" id="PS50109">
    <property type="entry name" value="HIS_KIN"/>
    <property type="match status" value="1"/>
</dbReference>
<dbReference type="InterPro" id="IPR003661">
    <property type="entry name" value="HisK_dim/P_dom"/>
</dbReference>